<dbReference type="GO" id="GO:0003677">
    <property type="term" value="F:DNA binding"/>
    <property type="evidence" value="ECO:0007669"/>
    <property type="project" value="UniProtKB-KW"/>
</dbReference>
<dbReference type="SUPFAM" id="SSF50156">
    <property type="entry name" value="PDZ domain-like"/>
    <property type="match status" value="1"/>
</dbReference>
<dbReference type="Pfam" id="PF13180">
    <property type="entry name" value="PDZ_2"/>
    <property type="match status" value="1"/>
</dbReference>
<dbReference type="SUPFAM" id="SSF54211">
    <property type="entry name" value="Ribosomal protein S5 domain 2-like"/>
    <property type="match status" value="1"/>
</dbReference>
<dbReference type="InterPro" id="IPR001478">
    <property type="entry name" value="PDZ"/>
</dbReference>
<dbReference type="EMBL" id="LR134406">
    <property type="protein sequence ID" value="VEH70580.1"/>
    <property type="molecule type" value="Genomic_DNA"/>
</dbReference>
<dbReference type="AlphaFoldDB" id="A0A3S5AIL7"/>
<proteinExistence type="predicted"/>
<sequence>MSRNMVAVVSSALFVLLAAGLILIPVPFVTWRPGQTVDVMGSTDEGPLIEISGIPTSNSGGKLLMTTVSTTRVDSGISLPEALLAHIAADSDALPREVVYPAGKSNAEVQNEAVAMMDSSRVNAIVAALRAAGQAVTEMPMVSSVSLSGPANGQLRPGDLIEAVDGSEVTTNEEVKTAIQTRAVGDPIVFRVMRGGNSENVTVTTVTERDGAPYLGISLSIGYRYAPSISYRIDSSIVGPSAGLVFALAIYDRITDGVLREGRVVAGTGQVDAAGKVYGIGGIREKIKGAEAAGAKLFLMPASNCADLGDLRTDLRLVPVGTLKDAIAVLQLVNEGQSTQEVPSCG</sequence>
<dbReference type="InterPro" id="IPR008269">
    <property type="entry name" value="Lon_proteolytic"/>
</dbReference>
<accession>A0A3S5AIL7</accession>
<dbReference type="InterPro" id="IPR020568">
    <property type="entry name" value="Ribosomal_Su5_D2-typ_SF"/>
</dbReference>
<dbReference type="PANTHER" id="PTHR10046">
    <property type="entry name" value="ATP DEPENDENT LON PROTEASE FAMILY MEMBER"/>
    <property type="match status" value="1"/>
</dbReference>
<dbReference type="GO" id="GO:0006508">
    <property type="term" value="P:proteolysis"/>
    <property type="evidence" value="ECO:0007669"/>
    <property type="project" value="UniProtKB-KW"/>
</dbReference>
<dbReference type="GO" id="GO:0004176">
    <property type="term" value="F:ATP-dependent peptidase activity"/>
    <property type="evidence" value="ECO:0007669"/>
    <property type="project" value="InterPro"/>
</dbReference>
<keyword evidence="2" id="KW-0378">Hydrolase</keyword>
<dbReference type="Proteomes" id="UP000273044">
    <property type="component" value="Chromosome"/>
</dbReference>
<dbReference type="GO" id="GO:0004252">
    <property type="term" value="F:serine-type endopeptidase activity"/>
    <property type="evidence" value="ECO:0007669"/>
    <property type="project" value="InterPro"/>
</dbReference>
<dbReference type="InterPro" id="IPR027065">
    <property type="entry name" value="Lon_Prtase"/>
</dbReference>
<keyword evidence="3" id="KW-1185">Reference proteome</keyword>
<feature type="domain" description="PDZ" evidence="1">
    <location>
        <begin position="113"/>
        <end position="196"/>
    </location>
</feature>
<dbReference type="OMA" id="PIGGITH"/>
<protein>
    <submittedName>
        <fullName evidence="2">DNA-binding ATP-dependent protease La</fullName>
    </submittedName>
</protein>
<gene>
    <name evidence="2" type="primary">ylbL</name>
    <name evidence="2" type="ORF">NCTC12967_01882</name>
</gene>
<keyword evidence="2" id="KW-0645">Protease</keyword>
<name>A0A3S5AIL7_9ACTN</name>
<dbReference type="Gene3D" id="3.30.230.10">
    <property type="match status" value="1"/>
</dbReference>
<dbReference type="Pfam" id="PF05362">
    <property type="entry name" value="Lon_C"/>
    <property type="match status" value="1"/>
</dbReference>
<dbReference type="Gene3D" id="2.30.42.10">
    <property type="match status" value="1"/>
</dbReference>
<evidence type="ECO:0000259" key="1">
    <source>
        <dbReference type="PROSITE" id="PS50106"/>
    </source>
</evidence>
<dbReference type="InterPro" id="IPR036034">
    <property type="entry name" value="PDZ_sf"/>
</dbReference>
<organism evidence="2 3">
    <name type="scientific">Arachnia propionica</name>
    <dbReference type="NCBI Taxonomy" id="1750"/>
    <lineage>
        <taxon>Bacteria</taxon>
        <taxon>Bacillati</taxon>
        <taxon>Actinomycetota</taxon>
        <taxon>Actinomycetes</taxon>
        <taxon>Propionibacteriales</taxon>
        <taxon>Propionibacteriaceae</taxon>
        <taxon>Arachnia</taxon>
    </lineage>
</organism>
<dbReference type="GO" id="GO:0030163">
    <property type="term" value="P:protein catabolic process"/>
    <property type="evidence" value="ECO:0007669"/>
    <property type="project" value="InterPro"/>
</dbReference>
<evidence type="ECO:0000313" key="2">
    <source>
        <dbReference type="EMBL" id="VEH70580.1"/>
    </source>
</evidence>
<evidence type="ECO:0000313" key="3">
    <source>
        <dbReference type="Proteomes" id="UP000273044"/>
    </source>
</evidence>
<dbReference type="InterPro" id="IPR014721">
    <property type="entry name" value="Ribsml_uS5_D2-typ_fold_subgr"/>
</dbReference>
<reference evidence="2 3" key="1">
    <citation type="submission" date="2018-12" db="EMBL/GenBank/DDBJ databases">
        <authorList>
            <consortium name="Pathogen Informatics"/>
        </authorList>
    </citation>
    <scope>NUCLEOTIDE SEQUENCE [LARGE SCALE GENOMIC DNA]</scope>
    <source>
        <strain evidence="2 3">NCTC12967</strain>
    </source>
</reference>
<dbReference type="PROSITE" id="PS50106">
    <property type="entry name" value="PDZ"/>
    <property type="match status" value="1"/>
</dbReference>
<keyword evidence="2" id="KW-0238">DNA-binding</keyword>
<dbReference type="GO" id="GO:0005524">
    <property type="term" value="F:ATP binding"/>
    <property type="evidence" value="ECO:0007669"/>
    <property type="project" value="InterPro"/>
</dbReference>